<dbReference type="PANTHER" id="PTHR31064:SF5">
    <property type="entry name" value="POTASSIUM ION TRANSPORTER (EUROFUNG)"/>
    <property type="match status" value="1"/>
</dbReference>
<feature type="transmembrane region" description="Helical" evidence="2">
    <location>
        <begin position="47"/>
        <end position="72"/>
    </location>
</feature>
<comment type="caution">
    <text evidence="3">The sequence shown here is derived from an EMBL/GenBank/DDBJ whole genome shotgun (WGS) entry which is preliminary data.</text>
</comment>
<feature type="compositionally biased region" description="Polar residues" evidence="1">
    <location>
        <begin position="132"/>
        <end position="141"/>
    </location>
</feature>
<organism evidence="3 4">
    <name type="scientific">Thelonectria olida</name>
    <dbReference type="NCBI Taxonomy" id="1576542"/>
    <lineage>
        <taxon>Eukaryota</taxon>
        <taxon>Fungi</taxon>
        <taxon>Dikarya</taxon>
        <taxon>Ascomycota</taxon>
        <taxon>Pezizomycotina</taxon>
        <taxon>Sordariomycetes</taxon>
        <taxon>Hypocreomycetidae</taxon>
        <taxon>Hypocreales</taxon>
        <taxon>Nectriaceae</taxon>
        <taxon>Thelonectria</taxon>
    </lineage>
</organism>
<dbReference type="GO" id="GO:1990573">
    <property type="term" value="P:potassium ion import across plasma membrane"/>
    <property type="evidence" value="ECO:0007669"/>
    <property type="project" value="TreeGrafter"/>
</dbReference>
<keyword evidence="4" id="KW-1185">Reference proteome</keyword>
<name>A0A9P8VS92_9HYPO</name>
<dbReference type="OrthoDB" id="9999863at2759"/>
<proteinExistence type="predicted"/>
<gene>
    <name evidence="3" type="ORF">B0T10DRAFT_499771</name>
</gene>
<dbReference type="EMBL" id="JAGPYM010000046">
    <property type="protein sequence ID" value="KAH6873450.1"/>
    <property type="molecule type" value="Genomic_DNA"/>
</dbReference>
<evidence type="ECO:0000256" key="1">
    <source>
        <dbReference type="SAM" id="MobiDB-lite"/>
    </source>
</evidence>
<keyword evidence="2" id="KW-0812">Transmembrane</keyword>
<dbReference type="InterPro" id="IPR051143">
    <property type="entry name" value="TrkH_K-transport"/>
</dbReference>
<reference evidence="3 4" key="1">
    <citation type="journal article" date="2021" name="Nat. Commun.">
        <title>Genetic determinants of endophytism in the Arabidopsis root mycobiome.</title>
        <authorList>
            <person name="Mesny F."/>
            <person name="Miyauchi S."/>
            <person name="Thiergart T."/>
            <person name="Pickel B."/>
            <person name="Atanasova L."/>
            <person name="Karlsson M."/>
            <person name="Huettel B."/>
            <person name="Barry K.W."/>
            <person name="Haridas S."/>
            <person name="Chen C."/>
            <person name="Bauer D."/>
            <person name="Andreopoulos W."/>
            <person name="Pangilinan J."/>
            <person name="LaButti K."/>
            <person name="Riley R."/>
            <person name="Lipzen A."/>
            <person name="Clum A."/>
            <person name="Drula E."/>
            <person name="Henrissat B."/>
            <person name="Kohler A."/>
            <person name="Grigoriev I.V."/>
            <person name="Martin F.M."/>
            <person name="Hacquard S."/>
        </authorList>
    </citation>
    <scope>NUCLEOTIDE SEQUENCE [LARGE SCALE GENOMIC DNA]</scope>
    <source>
        <strain evidence="3 4">MPI-CAGE-CH-0241</strain>
    </source>
</reference>
<sequence length="192" mass="21288">MGLLALVILYPYGNLKAIDAYFFGASASTESGLNTIDVKDLQTYQQVYLWFIPIFTNLGFINAIVVIVRLFWFRKHLNQVVAPDLLRRQRQEAACADFDQDLEIGNRDHGSEAESPKAVASGNDAVLTSSSVERVSLTGQDKTGEGVNSPMRITFDPSTDQHPRRDVTLYIPPPHERDQGPLRKIVPTGGLS</sequence>
<evidence type="ECO:0000313" key="4">
    <source>
        <dbReference type="Proteomes" id="UP000777438"/>
    </source>
</evidence>
<dbReference type="PANTHER" id="PTHR31064">
    <property type="entry name" value="POTASSIUM TRANSPORT PROTEIN DDB_G0292412-RELATED"/>
    <property type="match status" value="1"/>
</dbReference>
<dbReference type="Proteomes" id="UP000777438">
    <property type="component" value="Unassembled WGS sequence"/>
</dbReference>
<dbReference type="GO" id="GO:0005886">
    <property type="term" value="C:plasma membrane"/>
    <property type="evidence" value="ECO:0007669"/>
    <property type="project" value="TreeGrafter"/>
</dbReference>
<accession>A0A9P8VS92</accession>
<dbReference type="GO" id="GO:0030007">
    <property type="term" value="P:intracellular potassium ion homeostasis"/>
    <property type="evidence" value="ECO:0007669"/>
    <property type="project" value="TreeGrafter"/>
</dbReference>
<protein>
    <submittedName>
        <fullName evidence="3">Uncharacterized protein</fullName>
    </submittedName>
</protein>
<keyword evidence="2" id="KW-1133">Transmembrane helix</keyword>
<evidence type="ECO:0000256" key="2">
    <source>
        <dbReference type="SAM" id="Phobius"/>
    </source>
</evidence>
<evidence type="ECO:0000313" key="3">
    <source>
        <dbReference type="EMBL" id="KAH6873450.1"/>
    </source>
</evidence>
<keyword evidence="2" id="KW-0472">Membrane</keyword>
<dbReference type="GO" id="GO:0140107">
    <property type="term" value="F:high-affinity potassium ion transmembrane transporter activity"/>
    <property type="evidence" value="ECO:0007669"/>
    <property type="project" value="TreeGrafter"/>
</dbReference>
<feature type="region of interest" description="Disordered" evidence="1">
    <location>
        <begin position="132"/>
        <end position="192"/>
    </location>
</feature>
<dbReference type="AlphaFoldDB" id="A0A9P8VS92"/>